<dbReference type="Pfam" id="PF07859">
    <property type="entry name" value="Abhydrolase_3"/>
    <property type="match status" value="1"/>
</dbReference>
<dbReference type="EMBL" id="CP126969">
    <property type="protein sequence ID" value="WIM67859.1"/>
    <property type="molecule type" value="Genomic_DNA"/>
</dbReference>
<dbReference type="GO" id="GO:0016787">
    <property type="term" value="F:hydrolase activity"/>
    <property type="evidence" value="ECO:0007669"/>
    <property type="project" value="UniProtKB-KW"/>
</dbReference>
<keyword evidence="4" id="KW-1185">Reference proteome</keyword>
<protein>
    <submittedName>
        <fullName evidence="3">Alpha/beta hydrolase</fullName>
    </submittedName>
</protein>
<sequence>MTSHSELQPGQPDDNYPLNEQGAEDFNVGGVERTLPEEQQLEQLVSYMDSTYPLPDFTPPWKGGAGDPTPADRYVALLPDRITHASMLMLGTAVDHAMPGVAFAGDVQMQDIPSIGARQFTPSEPTGRWAISLHSGGWWRGSADALEHSWRPEVAAAAELSGTTILDVDHPLAPQYNLAQIREAVLGAIGYAKHHSASSIAAWGYSSGGALATLVASHVDALVLTFPDLNSVAGLPEDISQGLQVPSPSQWPRTLLQVALNDEIAARPEVDGDDHVHTIEYHSTHRIATPSESRRRVQDVSEFLRNF</sequence>
<feature type="region of interest" description="Disordered" evidence="1">
    <location>
        <begin position="1"/>
        <end position="31"/>
    </location>
</feature>
<evidence type="ECO:0000256" key="1">
    <source>
        <dbReference type="SAM" id="MobiDB-lite"/>
    </source>
</evidence>
<name>A0ABY8VEF0_9CORY</name>
<evidence type="ECO:0000259" key="2">
    <source>
        <dbReference type="Pfam" id="PF07859"/>
    </source>
</evidence>
<dbReference type="Gene3D" id="3.40.50.1820">
    <property type="entry name" value="alpha/beta hydrolase"/>
    <property type="match status" value="1"/>
</dbReference>
<dbReference type="RefSeq" id="WP_284825183.1">
    <property type="nucleotide sequence ID" value="NZ_CP126969.1"/>
</dbReference>
<feature type="domain" description="Alpha/beta hydrolase fold-3" evidence="2">
    <location>
        <begin position="132"/>
        <end position="218"/>
    </location>
</feature>
<dbReference type="InterPro" id="IPR029058">
    <property type="entry name" value="AB_hydrolase_fold"/>
</dbReference>
<dbReference type="SUPFAM" id="SSF53474">
    <property type="entry name" value="alpha/beta-Hydrolases"/>
    <property type="match status" value="1"/>
</dbReference>
<keyword evidence="3" id="KW-0378">Hydrolase</keyword>
<gene>
    <name evidence="3" type="ORF">QP027_00175</name>
</gene>
<organism evidence="3 4">
    <name type="scientific">Corynebacterium breve</name>
    <dbReference type="NCBI Taxonomy" id="3049799"/>
    <lineage>
        <taxon>Bacteria</taxon>
        <taxon>Bacillati</taxon>
        <taxon>Actinomycetota</taxon>
        <taxon>Actinomycetes</taxon>
        <taxon>Mycobacteriales</taxon>
        <taxon>Corynebacteriaceae</taxon>
        <taxon>Corynebacterium</taxon>
    </lineage>
</organism>
<evidence type="ECO:0000313" key="3">
    <source>
        <dbReference type="EMBL" id="WIM67859.1"/>
    </source>
</evidence>
<dbReference type="InterPro" id="IPR013094">
    <property type="entry name" value="AB_hydrolase_3"/>
</dbReference>
<evidence type="ECO:0000313" key="4">
    <source>
        <dbReference type="Proteomes" id="UP001225598"/>
    </source>
</evidence>
<dbReference type="Proteomes" id="UP001225598">
    <property type="component" value="Chromosome"/>
</dbReference>
<accession>A0ABY8VEF0</accession>
<proteinExistence type="predicted"/>
<reference evidence="3 4" key="1">
    <citation type="submission" date="2023-05" db="EMBL/GenBank/DDBJ databases">
        <title>Corynebacterium suedekumii sp. nov. and Corynebacterium breve sp. nov. isolated from raw cow's milk.</title>
        <authorList>
            <person name="Baer M.K."/>
            <person name="Mehl L."/>
            <person name="Hellmuth R."/>
            <person name="Marke G."/>
            <person name="Lipski A."/>
        </authorList>
    </citation>
    <scope>NUCLEOTIDE SEQUENCE [LARGE SCALE GENOMIC DNA]</scope>
    <source>
        <strain evidence="3 4">R4</strain>
    </source>
</reference>